<evidence type="ECO:0000256" key="4">
    <source>
        <dbReference type="ARBA" id="ARBA00022461"/>
    </source>
</evidence>
<evidence type="ECO:0000256" key="5">
    <source>
        <dbReference type="ARBA" id="ARBA00022692"/>
    </source>
</evidence>
<keyword evidence="10" id="KW-0325">Glycoprotein</keyword>
<evidence type="ECO:0000313" key="17">
    <source>
        <dbReference type="WBParaSite" id="MBELARI_LOCUS6160"/>
    </source>
</evidence>
<dbReference type="WBParaSite" id="MBELARI_LOCUS6160">
    <property type="protein sequence ID" value="MBELARI_LOCUS6160"/>
    <property type="gene ID" value="MBELARI_LOCUS6160"/>
</dbReference>
<accession>A0AAF3FGI1</accession>
<comment type="subcellular location">
    <subcellularLocation>
        <location evidence="1">Membrane</location>
        <topology evidence="1">Multi-pass membrane protein</topology>
    </subcellularLocation>
</comment>
<keyword evidence="12 13" id="KW-0407">Ion channel</keyword>
<comment type="similarity">
    <text evidence="2 13">Belongs to the amiloride-sensitive sodium channel (TC 1.A.6) family.</text>
</comment>
<keyword evidence="8 13" id="KW-0406">Ion transport</keyword>
<dbReference type="Gene3D" id="2.60.470.10">
    <property type="entry name" value="Acid-sensing ion channels like domains"/>
    <property type="match status" value="1"/>
</dbReference>
<dbReference type="Gene3D" id="1.10.287.770">
    <property type="entry name" value="YojJ-like"/>
    <property type="match status" value="1"/>
</dbReference>
<evidence type="ECO:0000256" key="1">
    <source>
        <dbReference type="ARBA" id="ARBA00004141"/>
    </source>
</evidence>
<keyword evidence="5 13" id="KW-0812">Transmembrane</keyword>
<evidence type="ECO:0000256" key="11">
    <source>
        <dbReference type="ARBA" id="ARBA00023201"/>
    </source>
</evidence>
<dbReference type="AlphaFoldDB" id="A0AAF3FGI1"/>
<keyword evidence="4 13" id="KW-0894">Sodium channel</keyword>
<evidence type="ECO:0000256" key="2">
    <source>
        <dbReference type="ARBA" id="ARBA00007193"/>
    </source>
</evidence>
<dbReference type="Proteomes" id="UP000887575">
    <property type="component" value="Unassembled WGS sequence"/>
</dbReference>
<dbReference type="PRINTS" id="PR01078">
    <property type="entry name" value="AMINACHANNEL"/>
</dbReference>
<proteinExistence type="inferred from homology"/>
<keyword evidence="16" id="KW-1185">Reference proteome</keyword>
<feature type="transmembrane region" description="Helical" evidence="15">
    <location>
        <begin position="487"/>
        <end position="512"/>
    </location>
</feature>
<evidence type="ECO:0000256" key="8">
    <source>
        <dbReference type="ARBA" id="ARBA00023065"/>
    </source>
</evidence>
<evidence type="ECO:0000256" key="7">
    <source>
        <dbReference type="ARBA" id="ARBA00023053"/>
    </source>
</evidence>
<evidence type="ECO:0000256" key="3">
    <source>
        <dbReference type="ARBA" id="ARBA00022448"/>
    </source>
</evidence>
<keyword evidence="9 15" id="KW-0472">Membrane</keyword>
<reference evidence="17" key="1">
    <citation type="submission" date="2024-02" db="UniProtKB">
        <authorList>
            <consortium name="WormBaseParasite"/>
        </authorList>
    </citation>
    <scope>IDENTIFICATION</scope>
</reference>
<keyword evidence="3 13" id="KW-0813">Transport</keyword>
<evidence type="ECO:0000256" key="13">
    <source>
        <dbReference type="RuleBase" id="RU000679"/>
    </source>
</evidence>
<evidence type="ECO:0000256" key="14">
    <source>
        <dbReference type="SAM" id="MobiDB-lite"/>
    </source>
</evidence>
<dbReference type="GO" id="GO:0015280">
    <property type="term" value="F:ligand-gated sodium channel activity"/>
    <property type="evidence" value="ECO:0007669"/>
    <property type="project" value="TreeGrafter"/>
</dbReference>
<evidence type="ECO:0000256" key="12">
    <source>
        <dbReference type="ARBA" id="ARBA00023303"/>
    </source>
</evidence>
<keyword evidence="6 15" id="KW-1133">Transmembrane helix</keyword>
<dbReference type="InterPro" id="IPR001873">
    <property type="entry name" value="ENaC"/>
</dbReference>
<keyword evidence="7" id="KW-0915">Sodium</keyword>
<dbReference type="Pfam" id="PF00858">
    <property type="entry name" value="ASC"/>
    <property type="match status" value="1"/>
</dbReference>
<feature type="transmembrane region" description="Helical" evidence="15">
    <location>
        <begin position="38"/>
        <end position="59"/>
    </location>
</feature>
<protein>
    <submittedName>
        <fullName evidence="17">Uncharacterized protein</fullName>
    </submittedName>
</protein>
<feature type="region of interest" description="Disordered" evidence="14">
    <location>
        <begin position="549"/>
        <end position="616"/>
    </location>
</feature>
<organism evidence="16 17">
    <name type="scientific">Mesorhabditis belari</name>
    <dbReference type="NCBI Taxonomy" id="2138241"/>
    <lineage>
        <taxon>Eukaryota</taxon>
        <taxon>Metazoa</taxon>
        <taxon>Ecdysozoa</taxon>
        <taxon>Nematoda</taxon>
        <taxon>Chromadorea</taxon>
        <taxon>Rhabditida</taxon>
        <taxon>Rhabditina</taxon>
        <taxon>Rhabditomorpha</taxon>
        <taxon>Rhabditoidea</taxon>
        <taxon>Rhabditidae</taxon>
        <taxon>Mesorhabditinae</taxon>
        <taxon>Mesorhabditis</taxon>
    </lineage>
</organism>
<evidence type="ECO:0000313" key="16">
    <source>
        <dbReference type="Proteomes" id="UP000887575"/>
    </source>
</evidence>
<dbReference type="PANTHER" id="PTHR11690">
    <property type="entry name" value="AMILORIDE-SENSITIVE SODIUM CHANNEL-RELATED"/>
    <property type="match status" value="1"/>
</dbReference>
<feature type="region of interest" description="Disordered" evidence="14">
    <location>
        <begin position="414"/>
        <end position="438"/>
    </location>
</feature>
<evidence type="ECO:0000256" key="10">
    <source>
        <dbReference type="ARBA" id="ARBA00023180"/>
    </source>
</evidence>
<sequence length="616" mass="68364">MGVGFFVGMKSVLYDFAVWSTVAAIPHIADAKTRWTRYFWLFVFILMMLIFLGELYAMIRKFLQFPTEVDTIIQYSQLPFPAVTICNLNPYKYTVVKDTSSYPKFASVLSLTNVAVQAIQDNYKSTCPASYTGDNWGIAKVCPYPYELETTTKDALIIEMAKLSKDDKEPALYTYDDLVTECSFNSRPCNITAFTSFVDPVYGACYSFNGAGSSTNATFQSSRAGMKFGLKILMTPTQTQPDGTPDVLPITQLAGARVSVHEQGAFPSLEGSGISVGVGYLTAISITMTSTERMKKPYGNCVERESSSTDYYQSYYYTLETCYLGCKQRYNVEKCSCAHPRFASSSSQTICDQTALSCIQTLKGDQLNKSQPNIDPMVDCNCYPPCNQKNYATTTSLASFPASNYFVAADSASATSKGSCSPSTTQFDPTDSGSTNASKAENCREWYGNNSLLLEVFYESLNYQQYIENPNYGISAVLNDLGGHAGLWLGLSIISVVEICGLLGILCIYICGGRRKMIDPSMINEDSRIRDLDDIKNDLDNMEAEDKVKEAQAKEALEKKEAEEAEARKIQEEKDAAEKAQKEKEEKEKEKDSDKSDKSDSDSDSDDEKKEDKKKD</sequence>
<keyword evidence="11 13" id="KW-0739">Sodium transport</keyword>
<evidence type="ECO:0000256" key="15">
    <source>
        <dbReference type="SAM" id="Phobius"/>
    </source>
</evidence>
<dbReference type="GO" id="GO:0005886">
    <property type="term" value="C:plasma membrane"/>
    <property type="evidence" value="ECO:0007669"/>
    <property type="project" value="TreeGrafter"/>
</dbReference>
<name>A0AAF3FGI1_9BILA</name>
<evidence type="ECO:0000256" key="6">
    <source>
        <dbReference type="ARBA" id="ARBA00022989"/>
    </source>
</evidence>
<evidence type="ECO:0000256" key="9">
    <source>
        <dbReference type="ARBA" id="ARBA00023136"/>
    </source>
</evidence>
<dbReference type="PANTHER" id="PTHR11690:SF269">
    <property type="entry name" value="DEGENERIN-LIKE PROTEIN ASIC-2"/>
    <property type="match status" value="1"/>
</dbReference>